<dbReference type="EMBL" id="JAACJJ010000056">
    <property type="protein sequence ID" value="KAF5311789.1"/>
    <property type="molecule type" value="Genomic_DNA"/>
</dbReference>
<evidence type="ECO:0000313" key="1">
    <source>
        <dbReference type="EMBL" id="KAF5311789.1"/>
    </source>
</evidence>
<protein>
    <submittedName>
        <fullName evidence="1">Uncharacterized protein</fullName>
    </submittedName>
</protein>
<dbReference type="OrthoDB" id="3349961at2759"/>
<name>A0A8H5ETH2_9AGAR</name>
<comment type="caution">
    <text evidence="1">The sequence shown here is derived from an EMBL/GenBank/DDBJ whole genome shotgun (WGS) entry which is preliminary data.</text>
</comment>
<sequence>MFFRRKEIPWEVVDSRSVDPVSMYYDNDNEDFELVSVKDTKVRRKYVLEVKRDMVGRSELPKALVFARGQLLQEVNKNGYNILLNESWRVTLLRKAKLHRVEIEYSGRPALVLNEPLVQHPPFLAVLAS</sequence>
<dbReference type="AlphaFoldDB" id="A0A8H5ETH2"/>
<organism evidence="1 2">
    <name type="scientific">Psilocybe cf. subviscida</name>
    <dbReference type="NCBI Taxonomy" id="2480587"/>
    <lineage>
        <taxon>Eukaryota</taxon>
        <taxon>Fungi</taxon>
        <taxon>Dikarya</taxon>
        <taxon>Basidiomycota</taxon>
        <taxon>Agaricomycotina</taxon>
        <taxon>Agaricomycetes</taxon>
        <taxon>Agaricomycetidae</taxon>
        <taxon>Agaricales</taxon>
        <taxon>Agaricineae</taxon>
        <taxon>Strophariaceae</taxon>
        <taxon>Psilocybe</taxon>
    </lineage>
</organism>
<evidence type="ECO:0000313" key="2">
    <source>
        <dbReference type="Proteomes" id="UP000567179"/>
    </source>
</evidence>
<dbReference type="Proteomes" id="UP000567179">
    <property type="component" value="Unassembled WGS sequence"/>
</dbReference>
<proteinExistence type="predicted"/>
<gene>
    <name evidence="1" type="ORF">D9619_003324</name>
</gene>
<keyword evidence="2" id="KW-1185">Reference proteome</keyword>
<reference evidence="1 2" key="1">
    <citation type="journal article" date="2020" name="ISME J.">
        <title>Uncovering the hidden diversity of litter-decomposition mechanisms in mushroom-forming fungi.</title>
        <authorList>
            <person name="Floudas D."/>
            <person name="Bentzer J."/>
            <person name="Ahren D."/>
            <person name="Johansson T."/>
            <person name="Persson P."/>
            <person name="Tunlid A."/>
        </authorList>
    </citation>
    <scope>NUCLEOTIDE SEQUENCE [LARGE SCALE GENOMIC DNA]</scope>
    <source>
        <strain evidence="1 2">CBS 101986</strain>
    </source>
</reference>
<accession>A0A8H5ETH2</accession>